<gene>
    <name evidence="2" type="ORF">J2S90_001522</name>
    <name evidence="3" type="ORF">J2S93_002432</name>
</gene>
<evidence type="ECO:0000313" key="4">
    <source>
        <dbReference type="Proteomes" id="UP001230951"/>
    </source>
</evidence>
<sequence length="85" mass="8920">MAEGPSDATLTRPPGPGEQDAVPERAEKTAVSVEEVFLAESVQVRSTSARTGVTSTVATAHSEEGEGSGPAWTTPWQQRDQGPQK</sequence>
<feature type="region of interest" description="Disordered" evidence="1">
    <location>
        <begin position="1"/>
        <end position="28"/>
    </location>
</feature>
<evidence type="ECO:0000313" key="5">
    <source>
        <dbReference type="Proteomes" id="UP001242995"/>
    </source>
</evidence>
<dbReference type="EMBL" id="JAUSTF010000004">
    <property type="protein sequence ID" value="MDQ0181005.1"/>
    <property type="molecule type" value="Genomic_DNA"/>
</dbReference>
<dbReference type="Proteomes" id="UP001230951">
    <property type="component" value="Unassembled WGS sequence"/>
</dbReference>
<reference evidence="2 4" key="1">
    <citation type="submission" date="2023-07" db="EMBL/GenBank/DDBJ databases">
        <title>Sorghum-associated microbial communities from plants grown in Nebraska, USA.</title>
        <authorList>
            <person name="Schachtman D."/>
        </authorList>
    </citation>
    <scope>NUCLEOTIDE SEQUENCE</scope>
    <source>
        <strain evidence="2">DS1006</strain>
        <strain evidence="3 4">DS1016</strain>
    </source>
</reference>
<proteinExistence type="predicted"/>
<dbReference type="AlphaFoldDB" id="A0AAW8D8H5"/>
<comment type="caution">
    <text evidence="2">The sequence shown here is derived from an EMBL/GenBank/DDBJ whole genome shotgun (WGS) entry which is preliminary data.</text>
</comment>
<evidence type="ECO:0000256" key="1">
    <source>
        <dbReference type="SAM" id="MobiDB-lite"/>
    </source>
</evidence>
<dbReference type="EMBL" id="JAUSRG010000003">
    <property type="protein sequence ID" value="MDP9904567.1"/>
    <property type="molecule type" value="Genomic_DNA"/>
</dbReference>
<feature type="region of interest" description="Disordered" evidence="1">
    <location>
        <begin position="47"/>
        <end position="85"/>
    </location>
</feature>
<organism evidence="2 5">
    <name type="scientific">Arthrobacter bambusae</name>
    <dbReference type="NCBI Taxonomy" id="1338426"/>
    <lineage>
        <taxon>Bacteria</taxon>
        <taxon>Bacillati</taxon>
        <taxon>Actinomycetota</taxon>
        <taxon>Actinomycetes</taxon>
        <taxon>Micrococcales</taxon>
        <taxon>Micrococcaceae</taxon>
        <taxon>Arthrobacter</taxon>
    </lineage>
</organism>
<protein>
    <submittedName>
        <fullName evidence="2">Uncharacterized protein</fullName>
    </submittedName>
</protein>
<evidence type="ECO:0000313" key="3">
    <source>
        <dbReference type="EMBL" id="MDQ0181005.1"/>
    </source>
</evidence>
<accession>A0AAW8D8H5</accession>
<dbReference type="Proteomes" id="UP001242995">
    <property type="component" value="Unassembled WGS sequence"/>
</dbReference>
<feature type="compositionally biased region" description="Polar residues" evidence="1">
    <location>
        <begin position="74"/>
        <end position="85"/>
    </location>
</feature>
<feature type="compositionally biased region" description="Polar residues" evidence="1">
    <location>
        <begin position="47"/>
        <end position="59"/>
    </location>
</feature>
<name>A0AAW8D8H5_9MICC</name>
<dbReference type="RefSeq" id="WP_306960337.1">
    <property type="nucleotide sequence ID" value="NZ_JAUSRG010000003.1"/>
</dbReference>
<evidence type="ECO:0000313" key="2">
    <source>
        <dbReference type="EMBL" id="MDP9904567.1"/>
    </source>
</evidence>
<keyword evidence="4" id="KW-1185">Reference proteome</keyword>